<feature type="region of interest" description="Disordered" evidence="1">
    <location>
        <begin position="1"/>
        <end position="43"/>
    </location>
</feature>
<dbReference type="Pfam" id="PF03413">
    <property type="entry name" value="PepSY"/>
    <property type="match status" value="2"/>
</dbReference>
<feature type="region of interest" description="Disordered" evidence="1">
    <location>
        <begin position="256"/>
        <end position="308"/>
    </location>
</feature>
<protein>
    <submittedName>
        <fullName evidence="3">Peptidase M4</fullName>
    </submittedName>
</protein>
<sequence length="308" mass="33047">MCRPSAPSCTTSTANPSAIRPLASDRASRRSSSTISRRMRPPCQTAAEEGFRMLQLTFSDGGRPWSHRKHRQRTTRGAVLMKRKVIIATVTAAVLIGGGTATAFGVAGGDGDGGDRAGTASQTHLRPAEHDDDHADGQDRDDDGRDHDDDGKDDGDRAEDTGAGALSHDRAARAVLKAVPGTVTELELDTERDRLVWEADVLGKDAKWHEVKIDAVKGGVVTNRVDGHKDDDRATVRAARIDAAEIGDKAAARTGGTVTSVSLEADRDDHDKGRWEAETVDKKGQEHELVLDGTSGKVLHHETEQDDD</sequence>
<gene>
    <name evidence="3" type="ORF">D8771_28680</name>
</gene>
<feature type="compositionally biased region" description="Basic and acidic residues" evidence="1">
    <location>
        <begin position="126"/>
        <end position="160"/>
    </location>
</feature>
<dbReference type="Proteomes" id="UP000298111">
    <property type="component" value="Unassembled WGS sequence"/>
</dbReference>
<name>A0A8H1QLM5_9ACTN</name>
<organism evidence="3 4">
    <name type="scientific">Streptomyces albus</name>
    <dbReference type="NCBI Taxonomy" id="1888"/>
    <lineage>
        <taxon>Bacteria</taxon>
        <taxon>Bacillati</taxon>
        <taxon>Actinomycetota</taxon>
        <taxon>Actinomycetes</taxon>
        <taxon>Kitasatosporales</taxon>
        <taxon>Streptomycetaceae</taxon>
        <taxon>Streptomyces</taxon>
    </lineage>
</organism>
<dbReference type="AlphaFoldDB" id="A0A8H1QLM5"/>
<evidence type="ECO:0000313" key="3">
    <source>
        <dbReference type="EMBL" id="TGG76582.1"/>
    </source>
</evidence>
<dbReference type="InterPro" id="IPR025711">
    <property type="entry name" value="PepSY"/>
</dbReference>
<feature type="compositionally biased region" description="Basic and acidic residues" evidence="1">
    <location>
        <begin position="264"/>
        <end position="290"/>
    </location>
</feature>
<feature type="domain" description="PepSY" evidence="2">
    <location>
        <begin position="241"/>
        <end position="299"/>
    </location>
</feature>
<evidence type="ECO:0000256" key="1">
    <source>
        <dbReference type="SAM" id="MobiDB-lite"/>
    </source>
</evidence>
<proteinExistence type="predicted"/>
<dbReference type="Gene3D" id="3.10.450.40">
    <property type="match status" value="2"/>
</dbReference>
<accession>A0A8H1QLM5</accession>
<feature type="compositionally biased region" description="Basic and acidic residues" evidence="1">
    <location>
        <begin position="299"/>
        <end position="308"/>
    </location>
</feature>
<feature type="region of interest" description="Disordered" evidence="1">
    <location>
        <begin position="113"/>
        <end position="167"/>
    </location>
</feature>
<evidence type="ECO:0000313" key="4">
    <source>
        <dbReference type="Proteomes" id="UP000298111"/>
    </source>
</evidence>
<comment type="caution">
    <text evidence="3">The sequence shown here is derived from an EMBL/GenBank/DDBJ whole genome shotgun (WGS) entry which is preliminary data.</text>
</comment>
<evidence type="ECO:0000259" key="2">
    <source>
        <dbReference type="Pfam" id="PF03413"/>
    </source>
</evidence>
<feature type="domain" description="PepSY" evidence="2">
    <location>
        <begin position="166"/>
        <end position="218"/>
    </location>
</feature>
<reference evidence="3 4" key="1">
    <citation type="submission" date="2018-10" db="EMBL/GenBank/DDBJ databases">
        <title>Isolation of pseudouridimycin from Streptomyces albus DSM 40763.</title>
        <authorList>
            <person name="Rosenqvist P."/>
            <person name="Metsae-Ketelae M."/>
            <person name="Virta P."/>
        </authorList>
    </citation>
    <scope>NUCLEOTIDE SEQUENCE [LARGE SCALE GENOMIC DNA]</scope>
    <source>
        <strain evidence="3 4">DSM 40763</strain>
    </source>
</reference>
<feature type="compositionally biased region" description="Polar residues" evidence="1">
    <location>
        <begin position="7"/>
        <end position="16"/>
    </location>
</feature>
<dbReference type="EMBL" id="RCIY01000103">
    <property type="protein sequence ID" value="TGG76582.1"/>
    <property type="molecule type" value="Genomic_DNA"/>
</dbReference>